<dbReference type="Proteomes" id="UP000467840">
    <property type="component" value="Chromosome 11"/>
</dbReference>
<evidence type="ECO:0000256" key="1">
    <source>
        <dbReference type="ARBA" id="ARBA00022737"/>
    </source>
</evidence>
<dbReference type="AlphaFoldDB" id="A0A6A6NAU5"/>
<name>A0A6A6NAU5_HEVBR</name>
<dbReference type="GO" id="GO:0008540">
    <property type="term" value="C:proteasome regulatory particle, base subcomplex"/>
    <property type="evidence" value="ECO:0007669"/>
    <property type="project" value="TreeGrafter"/>
</dbReference>
<accession>A0A6A6NAU5</accession>
<dbReference type="GO" id="GO:0005829">
    <property type="term" value="C:cytosol"/>
    <property type="evidence" value="ECO:0007669"/>
    <property type="project" value="TreeGrafter"/>
</dbReference>
<comment type="caution">
    <text evidence="3">The sequence shown here is derived from an EMBL/GenBank/DDBJ whole genome shotgun (WGS) entry which is preliminary data.</text>
</comment>
<dbReference type="Gene3D" id="1.10.287.3990">
    <property type="match status" value="1"/>
</dbReference>
<protein>
    <submittedName>
        <fullName evidence="3">Uncharacterized protein</fullName>
    </submittedName>
</protein>
<evidence type="ECO:0000256" key="2">
    <source>
        <dbReference type="SAM" id="MobiDB-lite"/>
    </source>
</evidence>
<keyword evidence="1" id="KW-0677">Repeat</keyword>
<feature type="compositionally biased region" description="Basic and acidic residues" evidence="2">
    <location>
        <begin position="71"/>
        <end position="82"/>
    </location>
</feature>
<evidence type="ECO:0000313" key="4">
    <source>
        <dbReference type="Proteomes" id="UP000467840"/>
    </source>
</evidence>
<dbReference type="InterPro" id="IPR027040">
    <property type="entry name" value="PSMD4"/>
</dbReference>
<feature type="region of interest" description="Disordered" evidence="2">
    <location>
        <begin position="1"/>
        <end position="83"/>
    </location>
</feature>
<sequence length="156" mass="16958">MEEERARQEAAAKRAAEESARQEKVEEPSSNSQDATMVDSADDRASEASGNNTDPVQAITLSMQTPGHNDPSVHDVDMSEATHEEEELAIALQMSMKDESDMSKVLEDQSFVSSVLASLPGVDPNDPSVKDLLASLQGQSESEQKKKEDEPPNDEK</sequence>
<reference evidence="3 4" key="1">
    <citation type="journal article" date="2020" name="Mol. Plant">
        <title>The Chromosome-Based Rubber Tree Genome Provides New Insights into Spurge Genome Evolution and Rubber Biosynthesis.</title>
        <authorList>
            <person name="Liu J."/>
            <person name="Shi C."/>
            <person name="Shi C.C."/>
            <person name="Li W."/>
            <person name="Zhang Q.J."/>
            <person name="Zhang Y."/>
            <person name="Li K."/>
            <person name="Lu H.F."/>
            <person name="Shi C."/>
            <person name="Zhu S.T."/>
            <person name="Xiao Z.Y."/>
            <person name="Nan H."/>
            <person name="Yue Y."/>
            <person name="Zhu X.G."/>
            <person name="Wu Y."/>
            <person name="Hong X.N."/>
            <person name="Fan G.Y."/>
            <person name="Tong Y."/>
            <person name="Zhang D."/>
            <person name="Mao C.L."/>
            <person name="Liu Y.L."/>
            <person name="Hao S.J."/>
            <person name="Liu W.Q."/>
            <person name="Lv M.Q."/>
            <person name="Zhang H.B."/>
            <person name="Liu Y."/>
            <person name="Hu-Tang G.R."/>
            <person name="Wang J.P."/>
            <person name="Wang J.H."/>
            <person name="Sun Y.H."/>
            <person name="Ni S.B."/>
            <person name="Chen W.B."/>
            <person name="Zhang X.C."/>
            <person name="Jiao Y.N."/>
            <person name="Eichler E.E."/>
            <person name="Li G.H."/>
            <person name="Liu X."/>
            <person name="Gao L.Z."/>
        </authorList>
    </citation>
    <scope>NUCLEOTIDE SEQUENCE [LARGE SCALE GENOMIC DNA]</scope>
    <source>
        <strain evidence="4">cv. GT1</strain>
        <tissue evidence="3">Leaf</tissue>
    </source>
</reference>
<dbReference type="EMBL" id="JAAGAX010000002">
    <property type="protein sequence ID" value="KAF2322740.1"/>
    <property type="molecule type" value="Genomic_DNA"/>
</dbReference>
<proteinExistence type="predicted"/>
<feature type="compositionally biased region" description="Basic and acidic residues" evidence="2">
    <location>
        <begin position="142"/>
        <end position="156"/>
    </location>
</feature>
<dbReference type="PANTHER" id="PTHR10223">
    <property type="entry name" value="26S PROTEASOME NON-ATPASE REGULATORY SUBUNIT 4"/>
    <property type="match status" value="1"/>
</dbReference>
<dbReference type="GO" id="GO:0005634">
    <property type="term" value="C:nucleus"/>
    <property type="evidence" value="ECO:0007669"/>
    <property type="project" value="TreeGrafter"/>
</dbReference>
<evidence type="ECO:0000313" key="3">
    <source>
        <dbReference type="EMBL" id="KAF2322740.1"/>
    </source>
</evidence>
<gene>
    <name evidence="3" type="ORF">GH714_030026</name>
</gene>
<organism evidence="3 4">
    <name type="scientific">Hevea brasiliensis</name>
    <name type="common">Para rubber tree</name>
    <name type="synonym">Siphonia brasiliensis</name>
    <dbReference type="NCBI Taxonomy" id="3981"/>
    <lineage>
        <taxon>Eukaryota</taxon>
        <taxon>Viridiplantae</taxon>
        <taxon>Streptophyta</taxon>
        <taxon>Embryophyta</taxon>
        <taxon>Tracheophyta</taxon>
        <taxon>Spermatophyta</taxon>
        <taxon>Magnoliopsida</taxon>
        <taxon>eudicotyledons</taxon>
        <taxon>Gunneridae</taxon>
        <taxon>Pentapetalae</taxon>
        <taxon>rosids</taxon>
        <taxon>fabids</taxon>
        <taxon>Malpighiales</taxon>
        <taxon>Euphorbiaceae</taxon>
        <taxon>Crotonoideae</taxon>
        <taxon>Micrandreae</taxon>
        <taxon>Hevea</taxon>
    </lineage>
</organism>
<feature type="compositionally biased region" description="Basic and acidic residues" evidence="2">
    <location>
        <begin position="1"/>
        <end position="27"/>
    </location>
</feature>
<dbReference type="PANTHER" id="PTHR10223:SF14">
    <property type="entry name" value="PROTEASOME NON-ATPASE REGULATORY SUBUNIT, PUTATIVE-RELATED"/>
    <property type="match status" value="1"/>
</dbReference>
<feature type="region of interest" description="Disordered" evidence="2">
    <location>
        <begin position="120"/>
        <end position="156"/>
    </location>
</feature>
<dbReference type="GO" id="GO:0043161">
    <property type="term" value="P:proteasome-mediated ubiquitin-dependent protein catabolic process"/>
    <property type="evidence" value="ECO:0007669"/>
    <property type="project" value="TreeGrafter"/>
</dbReference>
<dbReference type="CDD" id="cd22297">
    <property type="entry name" value="PSMD4_RAZUL"/>
    <property type="match status" value="1"/>
</dbReference>
<feature type="compositionally biased region" description="Polar residues" evidence="2">
    <location>
        <begin position="48"/>
        <end position="67"/>
    </location>
</feature>
<dbReference type="InterPro" id="IPR049590">
    <property type="entry name" value="PSMD4_RAZUL-like"/>
</dbReference>
<dbReference type="GO" id="GO:0031593">
    <property type="term" value="F:polyubiquitin modification-dependent protein binding"/>
    <property type="evidence" value="ECO:0007669"/>
    <property type="project" value="TreeGrafter"/>
</dbReference>
<keyword evidence="4" id="KW-1185">Reference proteome</keyword>